<name>A0A4T0J629_WALIC</name>
<dbReference type="InterPro" id="IPR010107">
    <property type="entry name" value="Glutamate_decarboxylase"/>
</dbReference>
<dbReference type="GO" id="GO:0005829">
    <property type="term" value="C:cytosol"/>
    <property type="evidence" value="ECO:0007669"/>
    <property type="project" value="TreeGrafter"/>
</dbReference>
<dbReference type="Gene3D" id="3.90.1150.160">
    <property type="match status" value="1"/>
</dbReference>
<protein>
    <recommendedName>
        <fullName evidence="3">glutamate decarboxylase</fullName>
        <ecNumber evidence="3">4.1.1.15</ecNumber>
    </recommendedName>
</protein>
<feature type="modified residue" description="N6-(pyridoxal phosphate)lysine" evidence="7">
    <location>
        <position position="331"/>
    </location>
</feature>
<evidence type="ECO:0000256" key="2">
    <source>
        <dbReference type="ARBA" id="ARBA00009533"/>
    </source>
</evidence>
<dbReference type="Pfam" id="PF00282">
    <property type="entry name" value="Pyridoxal_deC"/>
    <property type="match status" value="2"/>
</dbReference>
<gene>
    <name evidence="10" type="ORF">E3P86_01922</name>
</gene>
<dbReference type="InterPro" id="IPR015421">
    <property type="entry name" value="PyrdxlP-dep_Trfase_major"/>
</dbReference>
<comment type="caution">
    <text evidence="10">The sequence shown here is derived from an EMBL/GenBank/DDBJ whole genome shotgun (WGS) entry which is preliminary data.</text>
</comment>
<dbReference type="GO" id="GO:0006538">
    <property type="term" value="P:L-glutamate catabolic process"/>
    <property type="evidence" value="ECO:0007669"/>
    <property type="project" value="TreeGrafter"/>
</dbReference>
<evidence type="ECO:0000313" key="10">
    <source>
        <dbReference type="EMBL" id="TIB37973.1"/>
    </source>
</evidence>
<dbReference type="AlphaFoldDB" id="A0A4T0J629"/>
<evidence type="ECO:0000256" key="4">
    <source>
        <dbReference type="ARBA" id="ARBA00022898"/>
    </source>
</evidence>
<keyword evidence="4 7" id="KW-0663">Pyridoxal phosphate</keyword>
<evidence type="ECO:0000256" key="6">
    <source>
        <dbReference type="ARBA" id="ARBA00048868"/>
    </source>
</evidence>
<dbReference type="Gene3D" id="3.40.640.10">
    <property type="entry name" value="Type I PLP-dependent aspartate aminotransferase-like (Major domain)"/>
    <property type="match status" value="1"/>
</dbReference>
<evidence type="ECO:0000256" key="5">
    <source>
        <dbReference type="ARBA" id="ARBA00023239"/>
    </source>
</evidence>
<organism evidence="10 11">
    <name type="scientific">Wallemia ichthyophaga</name>
    <dbReference type="NCBI Taxonomy" id="245174"/>
    <lineage>
        <taxon>Eukaryota</taxon>
        <taxon>Fungi</taxon>
        <taxon>Dikarya</taxon>
        <taxon>Basidiomycota</taxon>
        <taxon>Wallemiomycotina</taxon>
        <taxon>Wallemiomycetes</taxon>
        <taxon>Wallemiales</taxon>
        <taxon>Wallemiaceae</taxon>
        <taxon>Wallemia</taxon>
    </lineage>
</organism>
<feature type="region of interest" description="Disordered" evidence="9">
    <location>
        <begin position="174"/>
        <end position="198"/>
    </location>
</feature>
<evidence type="ECO:0000256" key="9">
    <source>
        <dbReference type="SAM" id="MobiDB-lite"/>
    </source>
</evidence>
<keyword evidence="5 8" id="KW-0456">Lyase</keyword>
<dbReference type="GO" id="GO:0030170">
    <property type="term" value="F:pyridoxal phosphate binding"/>
    <property type="evidence" value="ECO:0007669"/>
    <property type="project" value="InterPro"/>
</dbReference>
<accession>A0A4T0J629</accession>
<feature type="compositionally biased region" description="Polar residues" evidence="9">
    <location>
        <begin position="534"/>
        <end position="545"/>
    </location>
</feature>
<feature type="region of interest" description="Disordered" evidence="9">
    <location>
        <begin position="534"/>
        <end position="567"/>
    </location>
</feature>
<feature type="compositionally biased region" description="Basic and acidic residues" evidence="9">
    <location>
        <begin position="546"/>
        <end position="560"/>
    </location>
</feature>
<dbReference type="InterPro" id="IPR015424">
    <property type="entry name" value="PyrdxlP-dep_Trfase"/>
</dbReference>
<dbReference type="GO" id="GO:0004351">
    <property type="term" value="F:glutamate decarboxylase activity"/>
    <property type="evidence" value="ECO:0007669"/>
    <property type="project" value="UniProtKB-EC"/>
</dbReference>
<comment type="cofactor">
    <cofactor evidence="1 7 8">
        <name>pyridoxal 5'-phosphate</name>
        <dbReference type="ChEBI" id="CHEBI:597326"/>
    </cofactor>
</comment>
<feature type="compositionally biased region" description="Polar residues" evidence="9">
    <location>
        <begin position="174"/>
        <end position="187"/>
    </location>
</feature>
<sequence length="567" mass="63243">MPLSKHINTEKLISDSRDDARSLVERASGEEARKYTSRRYGQAPLPKYEFPSTGVDDNVAYQLIHDELNGDSTPFLNLASFVTTRMSSLGQKLVDENINKNIADQDQYKSSFELQNRVISMMSDLWKVPKDGSCSAVGTVTAGSSEGLLMGVLALKKLWQGKVIAENAALESAQANSQNVSNTTPATQKHKTPRSFKEPGGNMIFASSAHCCVEKAARYFDLEARIVPIGEKSSEKGEGSRYTLDPEAIPDLVDENTIGVVVIAGSTYTGHIEDVIGVNKVLDRVQKERGFDIPIHVDAASGGFVLPFAFPKHKWAFDVPRVHSINSSGHKYGGTYVGSGIVIWKDETLLPKELVFEMHYLGSTELSFTLNFSRPAAPVIAQYYNFINLGYEGYCSILQNDFSNARILARALEKSGYFEVLSDNHRLDPNSDVKDNQLAEAYAPSLPVVAFRWTDKFREEHPYLEQKWVQILMKTKGWILPNYGMSENLTSVEIIRAVMREEMSEDMLDILVKDLIEVQEALMDDSSDFYKLALTSSGKKPSTKQPSEDTREEKKEDDAHQGYSRPC</sequence>
<dbReference type="EMBL" id="SPOI01000081">
    <property type="protein sequence ID" value="TIB37973.1"/>
    <property type="molecule type" value="Genomic_DNA"/>
</dbReference>
<comment type="similarity">
    <text evidence="2 8">Belongs to the group II decarboxylase family.</text>
</comment>
<dbReference type="Proteomes" id="UP000310689">
    <property type="component" value="Unassembled WGS sequence"/>
</dbReference>
<evidence type="ECO:0000256" key="3">
    <source>
        <dbReference type="ARBA" id="ARBA00012421"/>
    </source>
</evidence>
<evidence type="ECO:0000256" key="7">
    <source>
        <dbReference type="PIRSR" id="PIRSR602129-50"/>
    </source>
</evidence>
<dbReference type="Gene3D" id="4.10.280.50">
    <property type="match status" value="1"/>
</dbReference>
<dbReference type="EC" id="4.1.1.15" evidence="3"/>
<evidence type="ECO:0000256" key="1">
    <source>
        <dbReference type="ARBA" id="ARBA00001933"/>
    </source>
</evidence>
<reference evidence="10 11" key="1">
    <citation type="submission" date="2019-03" db="EMBL/GenBank/DDBJ databases">
        <title>Sequencing 23 genomes of Wallemia ichthyophaga.</title>
        <authorList>
            <person name="Gostincar C."/>
        </authorList>
    </citation>
    <scope>NUCLEOTIDE SEQUENCE [LARGE SCALE GENOMIC DNA]</scope>
    <source>
        <strain evidence="10 11">EXF-6200</strain>
    </source>
</reference>
<comment type="catalytic activity">
    <reaction evidence="6">
        <text>L-glutamate + H(+) = 4-aminobutanoate + CO2</text>
        <dbReference type="Rhea" id="RHEA:17785"/>
        <dbReference type="ChEBI" id="CHEBI:15378"/>
        <dbReference type="ChEBI" id="CHEBI:16526"/>
        <dbReference type="ChEBI" id="CHEBI:29985"/>
        <dbReference type="ChEBI" id="CHEBI:59888"/>
        <dbReference type="EC" id="4.1.1.15"/>
    </reaction>
</comment>
<proteinExistence type="inferred from homology"/>
<dbReference type="SUPFAM" id="SSF53383">
    <property type="entry name" value="PLP-dependent transferases"/>
    <property type="match status" value="1"/>
</dbReference>
<dbReference type="PANTHER" id="PTHR43321">
    <property type="entry name" value="GLUTAMATE DECARBOXYLASE"/>
    <property type="match status" value="1"/>
</dbReference>
<dbReference type="PANTHER" id="PTHR43321:SF3">
    <property type="entry name" value="GLUTAMATE DECARBOXYLASE"/>
    <property type="match status" value="1"/>
</dbReference>
<evidence type="ECO:0000256" key="8">
    <source>
        <dbReference type="RuleBase" id="RU000382"/>
    </source>
</evidence>
<dbReference type="InterPro" id="IPR002129">
    <property type="entry name" value="PyrdxlP-dep_de-COase"/>
</dbReference>
<evidence type="ECO:0000313" key="11">
    <source>
        <dbReference type="Proteomes" id="UP000310689"/>
    </source>
</evidence>